<proteinExistence type="predicted"/>
<dbReference type="PANTHER" id="PTHR14359">
    <property type="entry name" value="HOMO-OLIGOMERIC FLAVIN CONTAINING CYS DECARBOXYLASE FAMILY"/>
    <property type="match status" value="1"/>
</dbReference>
<dbReference type="Gene3D" id="3.40.50.1950">
    <property type="entry name" value="Flavin prenyltransferase-like"/>
    <property type="match status" value="1"/>
</dbReference>
<dbReference type="GO" id="GO:0015937">
    <property type="term" value="P:coenzyme A biosynthetic process"/>
    <property type="evidence" value="ECO:0007669"/>
    <property type="project" value="TreeGrafter"/>
</dbReference>
<accession>A0A2Z4AD13</accession>
<dbReference type="KEGG" id="mtar:DF168_01058"/>
<feature type="domain" description="Flavoprotein" evidence="1">
    <location>
        <begin position="10"/>
        <end position="182"/>
    </location>
</feature>
<dbReference type="PANTHER" id="PTHR14359:SF6">
    <property type="entry name" value="PHOSPHOPANTOTHENOYLCYSTEINE DECARBOXYLASE"/>
    <property type="match status" value="1"/>
</dbReference>
<dbReference type="InterPro" id="IPR003382">
    <property type="entry name" value="Flavoprotein"/>
</dbReference>
<sequence length="188" mass="20258">MEEDQQLKGKTIVLGVSGSIAAYKAADITSQLVKKGANIFVVMTREAIEFVTPLTFQTLSRNPVGVDLWKEGEGWQPGHIEVADRSDLLLIAPATANVIACFALGLAPDLLTSIYLATDSQVVVAPAMNGKMLEHPATRKNLKVLKDRGNLIIEPDEGILACGYEGRGKLSDLEVIVSTVCKRLTEPD</sequence>
<dbReference type="Proteomes" id="UP000247465">
    <property type="component" value="Chromosome"/>
</dbReference>
<evidence type="ECO:0000313" key="3">
    <source>
        <dbReference type="Proteomes" id="UP000247465"/>
    </source>
</evidence>
<name>A0A2Z4AD13_9BACT</name>
<reference evidence="2 3" key="1">
    <citation type="submission" date="2018-06" db="EMBL/GenBank/DDBJ databases">
        <title>Draft Genome Sequence of a Novel Marine Bacterium Related to the Verrucomicrobia.</title>
        <authorList>
            <person name="Vosseberg J."/>
            <person name="Martijn J."/>
            <person name="Ettema T.J.G."/>
        </authorList>
    </citation>
    <scope>NUCLEOTIDE SEQUENCE [LARGE SCALE GENOMIC DNA]</scope>
    <source>
        <strain evidence="2">TARA_B100001123</strain>
    </source>
</reference>
<dbReference type="AlphaFoldDB" id="A0A2Z4AD13"/>
<dbReference type="GO" id="GO:0071513">
    <property type="term" value="C:phosphopantothenoylcysteine decarboxylase complex"/>
    <property type="evidence" value="ECO:0007669"/>
    <property type="project" value="TreeGrafter"/>
</dbReference>
<dbReference type="SUPFAM" id="SSF52507">
    <property type="entry name" value="Homo-oligomeric flavin-containing Cys decarboxylases, HFCD"/>
    <property type="match status" value="1"/>
</dbReference>
<gene>
    <name evidence="2" type="primary">coaBC_1</name>
    <name evidence="2" type="ORF">DF168_01058</name>
</gene>
<evidence type="ECO:0000313" key="2">
    <source>
        <dbReference type="EMBL" id="AWT59861.1"/>
    </source>
</evidence>
<organism evidence="2 3">
    <name type="scientific">Candidatus Moanibacter tarae</name>
    <dbReference type="NCBI Taxonomy" id="2200854"/>
    <lineage>
        <taxon>Bacteria</taxon>
        <taxon>Pseudomonadati</taxon>
        <taxon>Verrucomicrobiota</taxon>
        <taxon>Opitutia</taxon>
        <taxon>Puniceicoccales</taxon>
        <taxon>Puniceicoccales incertae sedis</taxon>
        <taxon>Candidatus Moanibacter</taxon>
    </lineage>
</organism>
<dbReference type="GO" id="GO:0010181">
    <property type="term" value="F:FMN binding"/>
    <property type="evidence" value="ECO:0007669"/>
    <property type="project" value="TreeGrafter"/>
</dbReference>
<protein>
    <submittedName>
        <fullName evidence="2">Coenzyme A biosynthesis bifunctional protein CoaBC</fullName>
    </submittedName>
</protein>
<evidence type="ECO:0000259" key="1">
    <source>
        <dbReference type="Pfam" id="PF02441"/>
    </source>
</evidence>
<dbReference type="Pfam" id="PF02441">
    <property type="entry name" value="Flavoprotein"/>
    <property type="match status" value="1"/>
</dbReference>
<dbReference type="EMBL" id="CP029803">
    <property type="protein sequence ID" value="AWT59861.1"/>
    <property type="molecule type" value="Genomic_DNA"/>
</dbReference>
<dbReference type="GO" id="GO:0004633">
    <property type="term" value="F:phosphopantothenoylcysteine decarboxylase activity"/>
    <property type="evidence" value="ECO:0007669"/>
    <property type="project" value="TreeGrafter"/>
</dbReference>
<dbReference type="InterPro" id="IPR036551">
    <property type="entry name" value="Flavin_trans-like"/>
</dbReference>